<dbReference type="PANTHER" id="PTHR43420:SF43">
    <property type="entry name" value="SPERMINE_SPERMIDINE ACETYLTRANSFERASE"/>
    <property type="match status" value="1"/>
</dbReference>
<evidence type="ECO:0000259" key="3">
    <source>
        <dbReference type="PROSITE" id="PS51186"/>
    </source>
</evidence>
<sequence length="151" mass="17244">MKCSLQKIDKSNYMQVCHLQVSQEQEHFLAPNTLSLVEAAFNEGYITRAIYAGDTLVGFLMWVHETETKSSIWRFMIAAEYQAQGFGRAALNLALDEMKLRQGVREIEIRYNPSNPVAKDFYNTFGFVETGIDIEHDDMLAVIELDSRQVA</sequence>
<evidence type="ECO:0000313" key="7">
    <source>
        <dbReference type="Proteomes" id="UP001569151"/>
    </source>
</evidence>
<gene>
    <name evidence="4" type="ORF">ACED39_00820</name>
    <name evidence="5" type="ORF">APB76_06490</name>
</gene>
<evidence type="ECO:0000313" key="5">
    <source>
        <dbReference type="EMBL" id="OAJ94929.1"/>
    </source>
</evidence>
<dbReference type="PROSITE" id="PS51186">
    <property type="entry name" value="GNAT"/>
    <property type="match status" value="1"/>
</dbReference>
<dbReference type="InterPro" id="IPR050680">
    <property type="entry name" value="YpeA/RimI_acetyltransf"/>
</dbReference>
<keyword evidence="1 5" id="KW-0808">Transferase</keyword>
<feature type="domain" description="N-acetyltransferase" evidence="3">
    <location>
        <begin position="3"/>
        <end position="146"/>
    </location>
</feature>
<dbReference type="CDD" id="cd04301">
    <property type="entry name" value="NAT_SF"/>
    <property type="match status" value="1"/>
</dbReference>
<protein>
    <submittedName>
        <fullName evidence="5">GCN5 family acetyltransferase</fullName>
    </submittedName>
    <submittedName>
        <fullName evidence="4">GNAT family N-acetyltransferase</fullName>
        <ecNumber evidence="4">2.3.1.-</ecNumber>
    </submittedName>
</protein>
<dbReference type="EC" id="2.3.1.-" evidence="4"/>
<keyword evidence="7" id="KW-1185">Reference proteome</keyword>
<evidence type="ECO:0000313" key="6">
    <source>
        <dbReference type="Proteomes" id="UP000078406"/>
    </source>
</evidence>
<accession>A0A177Y229</accession>
<reference evidence="5 6" key="1">
    <citation type="journal article" date="2016" name="Syst. Appl. Microbiol.">
        <title>Vibrio bivalvicida sp. nov., a novel larval pathogen for bivalve molluscs reared in a hatchery.</title>
        <authorList>
            <person name="Dubert J."/>
            <person name="Romalde J.L."/>
            <person name="Prado S."/>
            <person name="Barja J.L."/>
        </authorList>
    </citation>
    <scope>NUCLEOTIDE SEQUENCE [LARGE SCALE GENOMIC DNA]</scope>
    <source>
        <strain evidence="5 6">605</strain>
    </source>
</reference>
<proteinExistence type="predicted"/>
<evidence type="ECO:0000256" key="1">
    <source>
        <dbReference type="ARBA" id="ARBA00022679"/>
    </source>
</evidence>
<evidence type="ECO:0000256" key="2">
    <source>
        <dbReference type="ARBA" id="ARBA00023315"/>
    </source>
</evidence>
<comment type="caution">
    <text evidence="5">The sequence shown here is derived from an EMBL/GenBank/DDBJ whole genome shotgun (WGS) entry which is preliminary data.</text>
</comment>
<evidence type="ECO:0000313" key="4">
    <source>
        <dbReference type="EMBL" id="MEZ8207317.1"/>
    </source>
</evidence>
<dbReference type="InterPro" id="IPR016181">
    <property type="entry name" value="Acyl_CoA_acyltransferase"/>
</dbReference>
<dbReference type="Proteomes" id="UP001569151">
    <property type="component" value="Unassembled WGS sequence"/>
</dbReference>
<dbReference type="InterPro" id="IPR000182">
    <property type="entry name" value="GNAT_dom"/>
</dbReference>
<dbReference type="Gene3D" id="3.40.630.30">
    <property type="match status" value="1"/>
</dbReference>
<dbReference type="EMBL" id="JBGOOS010000001">
    <property type="protein sequence ID" value="MEZ8207317.1"/>
    <property type="molecule type" value="Genomic_DNA"/>
</dbReference>
<dbReference type="GO" id="GO:0016747">
    <property type="term" value="F:acyltransferase activity, transferring groups other than amino-acyl groups"/>
    <property type="evidence" value="ECO:0007669"/>
    <property type="project" value="InterPro"/>
</dbReference>
<dbReference type="EMBL" id="LLEI02000021">
    <property type="protein sequence ID" value="OAJ94929.1"/>
    <property type="molecule type" value="Genomic_DNA"/>
</dbReference>
<dbReference type="PANTHER" id="PTHR43420">
    <property type="entry name" value="ACETYLTRANSFERASE"/>
    <property type="match status" value="1"/>
</dbReference>
<dbReference type="AlphaFoldDB" id="A0A177Y229"/>
<name>A0A177Y229_9VIBR</name>
<dbReference type="Pfam" id="PF00583">
    <property type="entry name" value="Acetyltransf_1"/>
    <property type="match status" value="1"/>
</dbReference>
<keyword evidence="2 4" id="KW-0012">Acyltransferase</keyword>
<dbReference type="SUPFAM" id="SSF55729">
    <property type="entry name" value="Acyl-CoA N-acyltransferases (Nat)"/>
    <property type="match status" value="1"/>
</dbReference>
<dbReference type="Proteomes" id="UP000078406">
    <property type="component" value="Unassembled WGS sequence"/>
</dbReference>
<reference evidence="4 7" key="2">
    <citation type="submission" date="2024-06" db="EMBL/GenBank/DDBJ databases">
        <authorList>
            <person name="Steensen K."/>
            <person name="Seneca J."/>
            <person name="Bartlau N."/>
            <person name="Yu A.X."/>
            <person name="Polz M.F."/>
        </authorList>
    </citation>
    <scope>NUCLEOTIDE SEQUENCE [LARGE SCALE GENOMIC DNA]</scope>
    <source>
        <strain evidence="4 7">1F146</strain>
    </source>
</reference>
<dbReference type="RefSeq" id="WP_049844714.1">
    <property type="nucleotide sequence ID" value="NZ_JBGOOF010000001.1"/>
</dbReference>
<organism evidence="5 6">
    <name type="scientific">Vibrio bivalvicida</name>
    <dbReference type="NCBI Taxonomy" id="1276888"/>
    <lineage>
        <taxon>Bacteria</taxon>
        <taxon>Pseudomonadati</taxon>
        <taxon>Pseudomonadota</taxon>
        <taxon>Gammaproteobacteria</taxon>
        <taxon>Vibrionales</taxon>
        <taxon>Vibrionaceae</taxon>
        <taxon>Vibrio</taxon>
        <taxon>Vibrio oreintalis group</taxon>
    </lineage>
</organism>